<evidence type="ECO:0000256" key="1">
    <source>
        <dbReference type="SAM" id="Phobius"/>
    </source>
</evidence>
<evidence type="ECO:0008006" key="5">
    <source>
        <dbReference type="Google" id="ProtNLM"/>
    </source>
</evidence>
<reference evidence="3 4" key="1">
    <citation type="submission" date="2021-01" db="EMBL/GenBank/DDBJ databases">
        <title>Whole genome shotgun sequence of Asanoa iriomotensis NBRC 100142.</title>
        <authorList>
            <person name="Komaki H."/>
            <person name="Tamura T."/>
        </authorList>
    </citation>
    <scope>NUCLEOTIDE SEQUENCE [LARGE SCALE GENOMIC DNA]</scope>
    <source>
        <strain evidence="3 4">NBRC 100142</strain>
    </source>
</reference>
<feature type="transmembrane region" description="Helical" evidence="1">
    <location>
        <begin position="195"/>
        <end position="216"/>
    </location>
</feature>
<gene>
    <name evidence="3" type="ORF">Air01nite_52040</name>
</gene>
<keyword evidence="2" id="KW-0732">Signal</keyword>
<dbReference type="RefSeq" id="WP_203705952.1">
    <property type="nucleotide sequence ID" value="NZ_BAAALU010000003.1"/>
</dbReference>
<name>A0ABQ4C8N6_9ACTN</name>
<keyword evidence="1" id="KW-1133">Transmembrane helix</keyword>
<dbReference type="EMBL" id="BONC01000042">
    <property type="protein sequence ID" value="GIF59109.1"/>
    <property type="molecule type" value="Genomic_DNA"/>
</dbReference>
<sequence length="223" mass="22724">MPLRGLAGGLATALACVVAVFGAPAPAGAHPFGDPQTVAITADPGRPEVVRVRWKVGGLDDLTVLGVNLGLLPQDRVLLDGAVFYQPADAATIGPSKEFAAYLLEQVTVTSDGRACTGTVTPPDDLAKTGAGIDYTCPKAVGVASVAVRTLTDLNPAYRTLATGPGGARAVYTDDADTHDWTLSGGAAGQAGRRAAVQIAVVLGGLLLVAAAYVLVRKRKRRA</sequence>
<comment type="caution">
    <text evidence="3">The sequence shown here is derived from an EMBL/GenBank/DDBJ whole genome shotgun (WGS) entry which is preliminary data.</text>
</comment>
<organism evidence="3 4">
    <name type="scientific">Asanoa iriomotensis</name>
    <dbReference type="NCBI Taxonomy" id="234613"/>
    <lineage>
        <taxon>Bacteria</taxon>
        <taxon>Bacillati</taxon>
        <taxon>Actinomycetota</taxon>
        <taxon>Actinomycetes</taxon>
        <taxon>Micromonosporales</taxon>
        <taxon>Micromonosporaceae</taxon>
        <taxon>Asanoa</taxon>
    </lineage>
</organism>
<evidence type="ECO:0000256" key="2">
    <source>
        <dbReference type="SAM" id="SignalP"/>
    </source>
</evidence>
<protein>
    <recommendedName>
        <fullName evidence="5">LPXTG-motif cell wall-anchored protein</fullName>
    </recommendedName>
</protein>
<keyword evidence="1" id="KW-0812">Transmembrane</keyword>
<keyword evidence="1" id="KW-0472">Membrane</keyword>
<proteinExistence type="predicted"/>
<evidence type="ECO:0000313" key="4">
    <source>
        <dbReference type="Proteomes" id="UP000624325"/>
    </source>
</evidence>
<dbReference type="Proteomes" id="UP000624325">
    <property type="component" value="Unassembled WGS sequence"/>
</dbReference>
<feature type="chain" id="PRO_5047482617" description="LPXTG-motif cell wall-anchored protein" evidence="2">
    <location>
        <begin position="30"/>
        <end position="223"/>
    </location>
</feature>
<dbReference type="PROSITE" id="PS51257">
    <property type="entry name" value="PROKAR_LIPOPROTEIN"/>
    <property type="match status" value="1"/>
</dbReference>
<keyword evidence="4" id="KW-1185">Reference proteome</keyword>
<accession>A0ABQ4C8N6</accession>
<feature type="signal peptide" evidence="2">
    <location>
        <begin position="1"/>
        <end position="29"/>
    </location>
</feature>
<evidence type="ECO:0000313" key="3">
    <source>
        <dbReference type="EMBL" id="GIF59109.1"/>
    </source>
</evidence>